<dbReference type="EMBL" id="CANTFL010001122">
    <property type="protein sequence ID" value="CAI5731899.1"/>
    <property type="molecule type" value="Genomic_DNA"/>
</dbReference>
<feature type="domain" description="EamA" evidence="6">
    <location>
        <begin position="183"/>
        <end position="314"/>
    </location>
</feature>
<feature type="transmembrane region" description="Helical" evidence="5">
    <location>
        <begin position="118"/>
        <end position="139"/>
    </location>
</feature>
<dbReference type="GO" id="GO:0016020">
    <property type="term" value="C:membrane"/>
    <property type="evidence" value="ECO:0007669"/>
    <property type="project" value="UniProtKB-SubCell"/>
</dbReference>
<gene>
    <name evidence="7" type="ORF">HBR001_LOCUS5348</name>
</gene>
<feature type="transmembrane region" description="Helical" evidence="5">
    <location>
        <begin position="28"/>
        <end position="49"/>
    </location>
</feature>
<evidence type="ECO:0000256" key="4">
    <source>
        <dbReference type="ARBA" id="ARBA00023136"/>
    </source>
</evidence>
<evidence type="ECO:0000256" key="1">
    <source>
        <dbReference type="ARBA" id="ARBA00004141"/>
    </source>
</evidence>
<dbReference type="InterPro" id="IPR037185">
    <property type="entry name" value="EmrE-like"/>
</dbReference>
<evidence type="ECO:0000313" key="7">
    <source>
        <dbReference type="EMBL" id="CAI5731899.1"/>
    </source>
</evidence>
<proteinExistence type="predicted"/>
<feature type="transmembrane region" description="Helical" evidence="5">
    <location>
        <begin position="243"/>
        <end position="262"/>
    </location>
</feature>
<feature type="transmembrane region" description="Helical" evidence="5">
    <location>
        <begin position="93"/>
        <end position="112"/>
    </location>
</feature>
<keyword evidence="8" id="KW-1185">Reference proteome</keyword>
<evidence type="ECO:0000256" key="5">
    <source>
        <dbReference type="SAM" id="Phobius"/>
    </source>
</evidence>
<feature type="transmembrane region" description="Helical" evidence="5">
    <location>
        <begin position="180"/>
        <end position="199"/>
    </location>
</feature>
<evidence type="ECO:0000313" key="8">
    <source>
        <dbReference type="Proteomes" id="UP001162031"/>
    </source>
</evidence>
<reference evidence="7" key="1">
    <citation type="submission" date="2022-12" db="EMBL/GenBank/DDBJ databases">
        <authorList>
            <person name="Webb A."/>
        </authorList>
    </citation>
    <scope>NUCLEOTIDE SEQUENCE</scope>
    <source>
        <strain evidence="7">Hp1</strain>
    </source>
</reference>
<feature type="transmembrane region" description="Helical" evidence="5">
    <location>
        <begin position="211"/>
        <end position="231"/>
    </location>
</feature>
<dbReference type="AlphaFoldDB" id="A0AAV0U8C2"/>
<sequence>MLVGLETHVPEHRPLLPLHAKGERQPHALLGISCVALSAVCFSLMSTLVKYNTYTMTSMEAIFWRSIVAMALNYVCIWYTGKTLYVAERDRAMLFYRCLAGFSSISFAFYALSQMVLADSSVIVFTSPVFTFFLGACLLHERIDAPSFACALLSFGGLLCVIRPGFIFGYDHATARTDGSWIAVGSALLGAIGQAFVFITVRKLKGIHFMVIVNYFMLFSMVGSLAYILLVQRALVVPSTLNTWLAVIGSGVLTFVGQLLLTKGFQLEKAGIASVMRYLDVVCIFLWDYLLLNEKINYWSIVGAAIICACAAVIALRKVHSS</sequence>
<comment type="subcellular location">
    <subcellularLocation>
        <location evidence="1">Membrane</location>
        <topology evidence="1">Multi-pass membrane protein</topology>
    </subcellularLocation>
</comment>
<organism evidence="7 8">
    <name type="scientific">Hyaloperonospora brassicae</name>
    <name type="common">Brassica downy mildew</name>
    <name type="synonym">Peronospora brassicae</name>
    <dbReference type="NCBI Taxonomy" id="162125"/>
    <lineage>
        <taxon>Eukaryota</taxon>
        <taxon>Sar</taxon>
        <taxon>Stramenopiles</taxon>
        <taxon>Oomycota</taxon>
        <taxon>Peronosporomycetes</taxon>
        <taxon>Peronosporales</taxon>
        <taxon>Peronosporaceae</taxon>
        <taxon>Hyaloperonospora</taxon>
    </lineage>
</organism>
<keyword evidence="4 5" id="KW-0472">Membrane</keyword>
<dbReference type="Pfam" id="PF00892">
    <property type="entry name" value="EamA"/>
    <property type="match status" value="2"/>
</dbReference>
<keyword evidence="2 5" id="KW-0812">Transmembrane</keyword>
<feature type="transmembrane region" description="Helical" evidence="5">
    <location>
        <begin position="274"/>
        <end position="292"/>
    </location>
</feature>
<feature type="domain" description="EamA" evidence="6">
    <location>
        <begin position="30"/>
        <end position="162"/>
    </location>
</feature>
<dbReference type="PANTHER" id="PTHR22911">
    <property type="entry name" value="ACYL-MALONYL CONDENSING ENZYME-RELATED"/>
    <property type="match status" value="1"/>
</dbReference>
<evidence type="ECO:0000256" key="2">
    <source>
        <dbReference type="ARBA" id="ARBA00022692"/>
    </source>
</evidence>
<dbReference type="InterPro" id="IPR000620">
    <property type="entry name" value="EamA_dom"/>
</dbReference>
<evidence type="ECO:0000259" key="6">
    <source>
        <dbReference type="Pfam" id="PF00892"/>
    </source>
</evidence>
<feature type="transmembrane region" description="Helical" evidence="5">
    <location>
        <begin position="61"/>
        <end position="81"/>
    </location>
</feature>
<dbReference type="SUPFAM" id="SSF103481">
    <property type="entry name" value="Multidrug resistance efflux transporter EmrE"/>
    <property type="match status" value="2"/>
</dbReference>
<protein>
    <recommendedName>
        <fullName evidence="6">EamA domain-containing protein</fullName>
    </recommendedName>
</protein>
<comment type="caution">
    <text evidence="7">The sequence shown here is derived from an EMBL/GenBank/DDBJ whole genome shotgun (WGS) entry which is preliminary data.</text>
</comment>
<dbReference type="Proteomes" id="UP001162031">
    <property type="component" value="Unassembled WGS sequence"/>
</dbReference>
<accession>A0AAV0U8C2</accession>
<name>A0AAV0U8C2_HYABA</name>
<evidence type="ECO:0000256" key="3">
    <source>
        <dbReference type="ARBA" id="ARBA00022989"/>
    </source>
</evidence>
<keyword evidence="3 5" id="KW-1133">Transmembrane helix</keyword>
<dbReference type="PANTHER" id="PTHR22911:SF6">
    <property type="entry name" value="SOLUTE CARRIER FAMILY 35 MEMBER G1"/>
    <property type="match status" value="1"/>
</dbReference>
<feature type="transmembrane region" description="Helical" evidence="5">
    <location>
        <begin position="298"/>
        <end position="316"/>
    </location>
</feature>
<feature type="transmembrane region" description="Helical" evidence="5">
    <location>
        <begin position="148"/>
        <end position="168"/>
    </location>
</feature>